<protein>
    <submittedName>
        <fullName evidence="2">Uncharacterized protein</fullName>
    </submittedName>
</protein>
<gene>
    <name evidence="2" type="ORF">SMSP2_01490</name>
</gene>
<feature type="chain" id="PRO_5012253297" evidence="1">
    <location>
        <begin position="31"/>
        <end position="597"/>
    </location>
</feature>
<keyword evidence="3" id="KW-1185">Reference proteome</keyword>
<dbReference type="EMBL" id="CP019646">
    <property type="protein sequence ID" value="AQQ71125.1"/>
    <property type="molecule type" value="Genomic_DNA"/>
</dbReference>
<evidence type="ECO:0000313" key="2">
    <source>
        <dbReference type="EMBL" id="AQQ71125.1"/>
    </source>
</evidence>
<reference evidence="3" key="1">
    <citation type="submission" date="2017-02" db="EMBL/GenBank/DDBJ databases">
        <title>Comparative genomics and description of representatives of a novel lineage of planctomycetes thriving in anoxic sediments.</title>
        <authorList>
            <person name="Spring S."/>
            <person name="Bunk B."/>
            <person name="Sproer C."/>
        </authorList>
    </citation>
    <scope>NUCLEOTIDE SEQUENCE [LARGE SCALE GENOMIC DNA]</scope>
    <source>
        <strain evidence="3">SM-Chi-D1</strain>
    </source>
</reference>
<organism evidence="2 3">
    <name type="scientific">Limihaloglobus sulfuriphilus</name>
    <dbReference type="NCBI Taxonomy" id="1851148"/>
    <lineage>
        <taxon>Bacteria</taxon>
        <taxon>Pseudomonadati</taxon>
        <taxon>Planctomycetota</taxon>
        <taxon>Phycisphaerae</taxon>
        <taxon>Sedimentisphaerales</taxon>
        <taxon>Sedimentisphaeraceae</taxon>
        <taxon>Limihaloglobus</taxon>
    </lineage>
</organism>
<dbReference type="KEGG" id="pbas:SMSP2_01490"/>
<accession>A0A1Q2MEJ6</accession>
<proteinExistence type="predicted"/>
<dbReference type="OrthoDB" id="233999at2"/>
<keyword evidence="1" id="KW-0732">Signal</keyword>
<evidence type="ECO:0000256" key="1">
    <source>
        <dbReference type="SAM" id="SignalP"/>
    </source>
</evidence>
<sequence precursor="true">MNIKRISVFAVTVFVLAAAFGAVFVSTANAAALKSGQKAFSVFHDMTQERDLKTFFPKYSDVSMRTLTIRDVPFEDEKNIFRVAPLFHLTRIDWSYIWFTQRELNAVKKLQDMGYTYCGTAAQHIPCWLGDRAPVDWLENIVMTDIEGNYSIMPFIRTWKNPQLIGDISNPEYYRGHLEFYKKLIDAGCDQLQRDAAEHHYLAVTTCGGGFTKTGIAGFTKWLKQNLTVEELNNIGIREIDNFNYKEYLIAKGAPVGDDFSRKYKCPIKEYWYKYWDDLTMEFFTRLVKDCKDYADRDIPMSLNNTSFQRWGPLQNIFDAGMSELMMVSANPGHLWERFRACEKLGKFQTIGSAKLLGLEVTHDEKKSLDLKVIATIYANGGLAQVPWDTFEQTKDGSGRFFGEPEDYAPTFGFIRAAADYLDGYERSYDYSTTGILTKTVEADDKPLEVKGTENEVCVFVRSKPGSARSPLAVHLVDWGKAMITPDGKDANEVWELASGEKIYEYVKGMENLKRSKPEPFELNIKRNALNVEPEKLKFKLMTPRVYDRQMHNEAEKSKDYSRLVKTVELPFKADADKVTIQIPRLEFWGILVIEQD</sequence>
<dbReference type="Proteomes" id="UP000188181">
    <property type="component" value="Chromosome"/>
</dbReference>
<dbReference type="AlphaFoldDB" id="A0A1Q2MEJ6"/>
<evidence type="ECO:0000313" key="3">
    <source>
        <dbReference type="Proteomes" id="UP000188181"/>
    </source>
</evidence>
<feature type="signal peptide" evidence="1">
    <location>
        <begin position="1"/>
        <end position="30"/>
    </location>
</feature>
<name>A0A1Q2MEJ6_9BACT</name>
<dbReference type="STRING" id="1851148.SMSP2_01490"/>
<dbReference type="RefSeq" id="WP_146683336.1">
    <property type="nucleotide sequence ID" value="NZ_CP019646.1"/>
</dbReference>